<dbReference type="GO" id="GO:0008270">
    <property type="term" value="F:zinc ion binding"/>
    <property type="evidence" value="ECO:0007669"/>
    <property type="project" value="InterPro"/>
</dbReference>
<name>A0A6A6AGB3_9PLEO</name>
<feature type="region of interest" description="Disordered" evidence="2">
    <location>
        <begin position="1"/>
        <end position="22"/>
    </location>
</feature>
<dbReference type="GO" id="GO:0006351">
    <property type="term" value="P:DNA-templated transcription"/>
    <property type="evidence" value="ECO:0007669"/>
    <property type="project" value="InterPro"/>
</dbReference>
<feature type="domain" description="Xylanolytic transcriptional activator regulatory" evidence="3">
    <location>
        <begin position="168"/>
        <end position="289"/>
    </location>
</feature>
<keyword evidence="5" id="KW-1185">Reference proteome</keyword>
<dbReference type="EMBL" id="ML977503">
    <property type="protein sequence ID" value="KAF2131022.1"/>
    <property type="molecule type" value="Genomic_DNA"/>
</dbReference>
<dbReference type="RefSeq" id="XP_033525409.1">
    <property type="nucleotide sequence ID" value="XM_033670322.1"/>
</dbReference>
<dbReference type="GeneID" id="54410754"/>
<dbReference type="Proteomes" id="UP000799771">
    <property type="component" value="Unassembled WGS sequence"/>
</dbReference>
<evidence type="ECO:0000259" key="3">
    <source>
        <dbReference type="Pfam" id="PF04082"/>
    </source>
</evidence>
<proteinExistence type="predicted"/>
<dbReference type="PANTHER" id="PTHR47256">
    <property type="entry name" value="ZN(II)2CYS6 TRANSCRIPTION FACTOR (EUROFUNG)-RELATED"/>
    <property type="match status" value="1"/>
</dbReference>
<reference evidence="4" key="1">
    <citation type="journal article" date="2020" name="Stud. Mycol.">
        <title>101 Dothideomycetes genomes: a test case for predicting lifestyles and emergence of pathogens.</title>
        <authorList>
            <person name="Haridas S."/>
            <person name="Albert R."/>
            <person name="Binder M."/>
            <person name="Bloem J."/>
            <person name="Labutti K."/>
            <person name="Salamov A."/>
            <person name="Andreopoulos B."/>
            <person name="Baker S."/>
            <person name="Barry K."/>
            <person name="Bills G."/>
            <person name="Bluhm B."/>
            <person name="Cannon C."/>
            <person name="Castanera R."/>
            <person name="Culley D."/>
            <person name="Daum C."/>
            <person name="Ezra D."/>
            <person name="Gonzalez J."/>
            <person name="Henrissat B."/>
            <person name="Kuo A."/>
            <person name="Liang C."/>
            <person name="Lipzen A."/>
            <person name="Lutzoni F."/>
            <person name="Magnuson J."/>
            <person name="Mondo S."/>
            <person name="Nolan M."/>
            <person name="Ohm R."/>
            <person name="Pangilinan J."/>
            <person name="Park H.-J."/>
            <person name="Ramirez L."/>
            <person name="Alfaro M."/>
            <person name="Sun H."/>
            <person name="Tritt A."/>
            <person name="Yoshinaga Y."/>
            <person name="Zwiers L.-H."/>
            <person name="Turgeon B."/>
            <person name="Goodwin S."/>
            <person name="Spatafora J."/>
            <person name="Crous P."/>
            <person name="Grigoriev I."/>
        </authorList>
    </citation>
    <scope>NUCLEOTIDE SEQUENCE</scope>
    <source>
        <strain evidence="4">CBS 119687</strain>
    </source>
</reference>
<sequence length="633" mass="72521">MQQDTSPAGPLSKRRQVEATSGQTPYEELYHLLRTRPPATVNEIVRRVRDGVDAQTVVRHVRDGDLITQLSLQPDTRCRFTLPFAVDIRPLFTRTPNIYLNSRLFQSLFEDTASDSQQSLNRHASQSNLYNVPYHAALIVDARLRSPALRPSRWTSVSSDDAFLKKLLEVYFQFEYPFFSFFHKDIFLDDMIAGSEDYCSGLLVNAILATACHGLATVSDRAEFWNPQTWGYRFQAEANRLWELEVDRNRLTTIQAAAVMFISYSQNALDKIGNRYWTQALLMAEKLDLFSELDPSLDPRLRVTQTVTAWALFNLQAKTAFFYFTGPLLSSPPKAELPHHRIAQKFFGEIWLQYPRTQLLVPLLLGPTFVALCEFHSITHDVAKQAVRAREQGTEGTLPMDKAAEFYRRWKQWRQNLPTPLSPAVVVLPVHLMMHMQYHIVVRKTFGVMITHEVKFDGPHASATTLKDYIGFSPAELVAQSQNSLEILLHMFYRLHGSESWYTFMMNSLSHIGFDTLEKLNRITAEGAESETSKEEVKALRGTLVLSAQGLWDQGQNSYLSEVLFYFLLEKMQDEDVALLEQGTVRLADRKQRKALMQTQVLAEYPINVVNFTEDASDRRIEKLVDTMRNDAS</sequence>
<dbReference type="AlphaFoldDB" id="A0A6A6AGB3"/>
<evidence type="ECO:0000313" key="5">
    <source>
        <dbReference type="Proteomes" id="UP000799771"/>
    </source>
</evidence>
<dbReference type="GO" id="GO:0003677">
    <property type="term" value="F:DNA binding"/>
    <property type="evidence" value="ECO:0007669"/>
    <property type="project" value="InterPro"/>
</dbReference>
<protein>
    <recommendedName>
        <fullName evidence="3">Xylanolytic transcriptional activator regulatory domain-containing protein</fullName>
    </recommendedName>
</protein>
<organism evidence="4 5">
    <name type="scientific">Dothidotthia symphoricarpi CBS 119687</name>
    <dbReference type="NCBI Taxonomy" id="1392245"/>
    <lineage>
        <taxon>Eukaryota</taxon>
        <taxon>Fungi</taxon>
        <taxon>Dikarya</taxon>
        <taxon>Ascomycota</taxon>
        <taxon>Pezizomycotina</taxon>
        <taxon>Dothideomycetes</taxon>
        <taxon>Pleosporomycetidae</taxon>
        <taxon>Pleosporales</taxon>
        <taxon>Dothidotthiaceae</taxon>
        <taxon>Dothidotthia</taxon>
    </lineage>
</organism>
<gene>
    <name evidence="4" type="ORF">P153DRAFT_384239</name>
</gene>
<dbReference type="InterPro" id="IPR053187">
    <property type="entry name" value="Notoamide_regulator"/>
</dbReference>
<dbReference type="Pfam" id="PF04082">
    <property type="entry name" value="Fungal_trans"/>
    <property type="match status" value="1"/>
</dbReference>
<dbReference type="PANTHER" id="PTHR47256:SF1">
    <property type="entry name" value="ZN(II)2CYS6 TRANSCRIPTION FACTOR (EUROFUNG)"/>
    <property type="match status" value="1"/>
</dbReference>
<dbReference type="CDD" id="cd12148">
    <property type="entry name" value="fungal_TF_MHR"/>
    <property type="match status" value="1"/>
</dbReference>
<evidence type="ECO:0000256" key="1">
    <source>
        <dbReference type="ARBA" id="ARBA00023242"/>
    </source>
</evidence>
<accession>A0A6A6AGB3</accession>
<evidence type="ECO:0000256" key="2">
    <source>
        <dbReference type="SAM" id="MobiDB-lite"/>
    </source>
</evidence>
<dbReference type="InterPro" id="IPR007219">
    <property type="entry name" value="XnlR_reg_dom"/>
</dbReference>
<keyword evidence="1" id="KW-0539">Nucleus</keyword>
<dbReference type="OrthoDB" id="426882at2759"/>
<evidence type="ECO:0000313" key="4">
    <source>
        <dbReference type="EMBL" id="KAF2131022.1"/>
    </source>
</evidence>